<keyword evidence="9" id="KW-0966">Cell projection</keyword>
<dbReference type="InterPro" id="IPR001492">
    <property type="entry name" value="Flagellin"/>
</dbReference>
<evidence type="ECO:0000256" key="2">
    <source>
        <dbReference type="ARBA" id="ARBA00004613"/>
    </source>
</evidence>
<dbReference type="InterPro" id="IPR001029">
    <property type="entry name" value="Flagellin_N"/>
</dbReference>
<keyword evidence="9" id="KW-0969">Cilium</keyword>
<evidence type="ECO:0000259" key="7">
    <source>
        <dbReference type="Pfam" id="PF00669"/>
    </source>
</evidence>
<keyword evidence="5" id="KW-0975">Bacterial flagellum</keyword>
<dbReference type="InterPro" id="IPR046358">
    <property type="entry name" value="Flagellin_C"/>
</dbReference>
<evidence type="ECO:0000256" key="1">
    <source>
        <dbReference type="ARBA" id="ARBA00004365"/>
    </source>
</evidence>
<dbReference type="EMBL" id="JAHZSS010000006">
    <property type="protein sequence ID" value="MBW8190834.1"/>
    <property type="molecule type" value="Genomic_DNA"/>
</dbReference>
<keyword evidence="9" id="KW-0282">Flagellum</keyword>
<dbReference type="Pfam" id="PF00700">
    <property type="entry name" value="Flagellin_C"/>
    <property type="match status" value="1"/>
</dbReference>
<comment type="similarity">
    <text evidence="3">Belongs to the bacterial flagellin family.</text>
</comment>
<keyword evidence="4" id="KW-0964">Secreted</keyword>
<protein>
    <submittedName>
        <fullName evidence="9">Flagellar hook-associated protein FlgL</fullName>
    </submittedName>
</protein>
<accession>A0ABS7EER4</accession>
<evidence type="ECO:0000256" key="6">
    <source>
        <dbReference type="SAM" id="Coils"/>
    </source>
</evidence>
<dbReference type="NCBIfam" id="TIGR02550">
    <property type="entry name" value="flagell_flgL"/>
    <property type="match status" value="1"/>
</dbReference>
<organism evidence="9 10">
    <name type="scientific">Neiella holothuriorum</name>
    <dbReference type="NCBI Taxonomy" id="2870530"/>
    <lineage>
        <taxon>Bacteria</taxon>
        <taxon>Pseudomonadati</taxon>
        <taxon>Pseudomonadota</taxon>
        <taxon>Gammaproteobacteria</taxon>
        <taxon>Alteromonadales</taxon>
        <taxon>Echinimonadaceae</taxon>
        <taxon>Neiella</taxon>
    </lineage>
</organism>
<dbReference type="PRINTS" id="PR00207">
    <property type="entry name" value="FLAGELLIN"/>
</dbReference>
<evidence type="ECO:0000313" key="9">
    <source>
        <dbReference type="EMBL" id="MBW8190834.1"/>
    </source>
</evidence>
<reference evidence="9" key="1">
    <citation type="submission" date="2021-07" db="EMBL/GenBank/DDBJ databases">
        <title>Neiella marina sp. nov., isolated from the intestinal content of sea cucumber Apostichopus japonicus.</title>
        <authorList>
            <person name="Bai X."/>
        </authorList>
    </citation>
    <scope>NUCLEOTIDE SEQUENCE</scope>
    <source>
        <strain evidence="9">126</strain>
    </source>
</reference>
<evidence type="ECO:0000256" key="5">
    <source>
        <dbReference type="ARBA" id="ARBA00023143"/>
    </source>
</evidence>
<dbReference type="InterPro" id="IPR013384">
    <property type="entry name" value="Flagell_FlgL"/>
</dbReference>
<dbReference type="Pfam" id="PF00669">
    <property type="entry name" value="Flagellin_N"/>
    <property type="match status" value="1"/>
</dbReference>
<feature type="domain" description="Flagellin C-terminal" evidence="8">
    <location>
        <begin position="336"/>
        <end position="415"/>
    </location>
</feature>
<dbReference type="PANTHER" id="PTHR42792">
    <property type="entry name" value="FLAGELLIN"/>
    <property type="match status" value="1"/>
</dbReference>
<comment type="subcellular location">
    <subcellularLocation>
        <location evidence="1">Bacterial flagellum</location>
    </subcellularLocation>
    <subcellularLocation>
        <location evidence="2">Secreted</location>
    </subcellularLocation>
</comment>
<evidence type="ECO:0000259" key="8">
    <source>
        <dbReference type="Pfam" id="PF00700"/>
    </source>
</evidence>
<feature type="domain" description="Flagellin N-terminal" evidence="7">
    <location>
        <begin position="3"/>
        <end position="141"/>
    </location>
</feature>
<dbReference type="RefSeq" id="WP_220103513.1">
    <property type="nucleotide sequence ID" value="NZ_JAHZSS010000006.1"/>
</dbReference>
<gene>
    <name evidence="9" type="primary">flgL</name>
    <name evidence="9" type="ORF">K0504_07285</name>
</gene>
<dbReference type="Gene3D" id="1.20.1330.10">
    <property type="entry name" value="f41 fragment of flagellin, N-terminal domain"/>
    <property type="match status" value="2"/>
</dbReference>
<evidence type="ECO:0000313" key="10">
    <source>
        <dbReference type="Proteomes" id="UP001166251"/>
    </source>
</evidence>
<evidence type="ECO:0000256" key="3">
    <source>
        <dbReference type="ARBA" id="ARBA00005709"/>
    </source>
</evidence>
<proteinExistence type="inferred from homology"/>
<name>A0ABS7EER4_9GAMM</name>
<feature type="coiled-coil region" evidence="6">
    <location>
        <begin position="59"/>
        <end position="86"/>
    </location>
</feature>
<dbReference type="PANTHER" id="PTHR42792:SF1">
    <property type="entry name" value="FLAGELLAR HOOK-ASSOCIATED PROTEIN 3"/>
    <property type="match status" value="1"/>
</dbReference>
<keyword evidence="6" id="KW-0175">Coiled coil</keyword>
<evidence type="ECO:0000256" key="4">
    <source>
        <dbReference type="ARBA" id="ARBA00022525"/>
    </source>
</evidence>
<sequence>MRVSTFQFYQYNTNNILDKQSKVNDTIIHLSEGKRVITASDDSVAANSILNFKQEVRVTEQYQRNIDFAEARLQTEETALTSVEDLMLRIKDLALQGNNGSLGTDAKEAIAQEMENRLDELLSIANTRDESGSYIFSGYQTERQPFTRQPDDTVLYSGDLGVRETTIGSSVSVETNDPGQSVFIDIDNSVGDLRPTYATTNNGTAFVDSANIVDPANYDPSLEVPDGYRIDFVDLDGDEVVEYQLFDGAGNQVVPALPGPPDSNLYEPGSAINYNGIEFVITGDPEAGDSITLNESRTKDIFSTVQDAIDWMRSSFDDDQEKAMRQVEMGHIISDMNQAMLHITSTRSNVGSRLQVIDSQTNINEDYKITVQTAQSNLEDLDMAEASTEYSRQTLALQAAQQAFAQVQNLTLFNFI</sequence>
<comment type="caution">
    <text evidence="9">The sequence shown here is derived from an EMBL/GenBank/DDBJ whole genome shotgun (WGS) entry which is preliminary data.</text>
</comment>
<keyword evidence="10" id="KW-1185">Reference proteome</keyword>
<dbReference type="Proteomes" id="UP001166251">
    <property type="component" value="Unassembled WGS sequence"/>
</dbReference>
<dbReference type="SUPFAM" id="SSF64518">
    <property type="entry name" value="Phase 1 flagellin"/>
    <property type="match status" value="1"/>
</dbReference>